<protein>
    <recommendedName>
        <fullName evidence="3">ferroxidase</fullName>
        <ecNumber evidence="3">1.16.3.1</ecNumber>
    </recommendedName>
</protein>
<evidence type="ECO:0000256" key="9">
    <source>
        <dbReference type="ARBA" id="ARBA00023004"/>
    </source>
</evidence>
<comment type="similarity">
    <text evidence="2">Belongs to the frataxin family.</text>
</comment>
<dbReference type="InterPro" id="IPR036524">
    <property type="entry name" value="Frataxin/CyaY_sf"/>
</dbReference>
<name>A0ABR3AIQ6_PHYBL</name>
<evidence type="ECO:0000256" key="12">
    <source>
        <dbReference type="ARBA" id="ARBA00047990"/>
    </source>
</evidence>
<dbReference type="InterPro" id="IPR020895">
    <property type="entry name" value="Frataxin_CS"/>
</dbReference>
<evidence type="ECO:0000256" key="4">
    <source>
        <dbReference type="ARBA" id="ARBA00022434"/>
    </source>
</evidence>
<keyword evidence="14" id="KW-1185">Reference proteome</keyword>
<evidence type="ECO:0000313" key="14">
    <source>
        <dbReference type="Proteomes" id="UP001448207"/>
    </source>
</evidence>
<dbReference type="CDD" id="cd00503">
    <property type="entry name" value="Frataxin"/>
    <property type="match status" value="1"/>
</dbReference>
<comment type="caution">
    <text evidence="13">The sequence shown here is derived from an EMBL/GenBank/DDBJ whole genome shotgun (WGS) entry which is preliminary data.</text>
</comment>
<dbReference type="InterPro" id="IPR017789">
    <property type="entry name" value="Frataxin"/>
</dbReference>
<evidence type="ECO:0000256" key="7">
    <source>
        <dbReference type="ARBA" id="ARBA00022946"/>
    </source>
</evidence>
<keyword evidence="11" id="KW-0496">Mitochondrion</keyword>
<dbReference type="Proteomes" id="UP001448207">
    <property type="component" value="Unassembled WGS sequence"/>
</dbReference>
<keyword evidence="7" id="KW-0809">Transit peptide</keyword>
<evidence type="ECO:0000256" key="5">
    <source>
        <dbReference type="ARBA" id="ARBA00022448"/>
    </source>
</evidence>
<evidence type="ECO:0000256" key="6">
    <source>
        <dbReference type="ARBA" id="ARBA00022496"/>
    </source>
</evidence>
<keyword evidence="8" id="KW-0560">Oxidoreductase</keyword>
<accession>A0ABR3AIQ6</accession>
<reference evidence="13 14" key="1">
    <citation type="submission" date="2024-04" db="EMBL/GenBank/DDBJ databases">
        <title>Symmetric and asymmetric DNA N6-adenine methylation regulates different biological responses in Mucorales.</title>
        <authorList>
            <consortium name="Lawrence Berkeley National Laboratory"/>
            <person name="Lax C."/>
            <person name="Mondo S.J."/>
            <person name="Osorio-Concepcion M."/>
            <person name="Muszewska A."/>
            <person name="Corrochano-Luque M."/>
            <person name="Gutierrez G."/>
            <person name="Riley R."/>
            <person name="Lipzen A."/>
            <person name="Guo J."/>
            <person name="Hundley H."/>
            <person name="Amirebrahimi M."/>
            <person name="Ng V."/>
            <person name="Lorenzo-Gutierrez D."/>
            <person name="Binder U."/>
            <person name="Yang J."/>
            <person name="Song Y."/>
            <person name="Canovas D."/>
            <person name="Navarro E."/>
            <person name="Freitag M."/>
            <person name="Gabaldon T."/>
            <person name="Grigoriev I.V."/>
            <person name="Corrochano L.M."/>
            <person name="Nicolas F.E."/>
            <person name="Garre V."/>
        </authorList>
    </citation>
    <scope>NUCLEOTIDE SEQUENCE [LARGE SCALE GENOMIC DNA]</scope>
    <source>
        <strain evidence="13 14">L51</strain>
    </source>
</reference>
<dbReference type="EC" id="1.16.3.1" evidence="3"/>
<proteinExistence type="inferred from homology"/>
<gene>
    <name evidence="13" type="ORF">J3Q64DRAFT_1775467</name>
</gene>
<keyword evidence="6" id="KW-0410">Iron transport</keyword>
<dbReference type="SMART" id="SM01219">
    <property type="entry name" value="Frataxin_Cyay"/>
    <property type="match status" value="1"/>
</dbReference>
<dbReference type="PROSITE" id="PS01344">
    <property type="entry name" value="FRATAXIN_1"/>
    <property type="match status" value="1"/>
</dbReference>
<dbReference type="PROSITE" id="PS50810">
    <property type="entry name" value="FRATAXIN_2"/>
    <property type="match status" value="1"/>
</dbReference>
<dbReference type="InterPro" id="IPR002908">
    <property type="entry name" value="Frataxin/CyaY"/>
</dbReference>
<comment type="subcellular location">
    <subcellularLocation>
        <location evidence="1">Mitochondrion</location>
    </subcellularLocation>
</comment>
<organism evidence="13 14">
    <name type="scientific">Phycomyces blakesleeanus</name>
    <dbReference type="NCBI Taxonomy" id="4837"/>
    <lineage>
        <taxon>Eukaryota</taxon>
        <taxon>Fungi</taxon>
        <taxon>Fungi incertae sedis</taxon>
        <taxon>Mucoromycota</taxon>
        <taxon>Mucoromycotina</taxon>
        <taxon>Mucoromycetes</taxon>
        <taxon>Mucorales</taxon>
        <taxon>Phycomycetaceae</taxon>
        <taxon>Phycomyces</taxon>
    </lineage>
</organism>
<keyword evidence="9" id="KW-0408">Iron</keyword>
<dbReference type="SUPFAM" id="SSF55387">
    <property type="entry name" value="Frataxin/Nqo15-like"/>
    <property type="match status" value="1"/>
</dbReference>
<dbReference type="NCBIfam" id="TIGR03422">
    <property type="entry name" value="mito_frataxin"/>
    <property type="match status" value="1"/>
</dbReference>
<evidence type="ECO:0000256" key="3">
    <source>
        <dbReference type="ARBA" id="ARBA00013107"/>
    </source>
</evidence>
<evidence type="ECO:0000256" key="8">
    <source>
        <dbReference type="ARBA" id="ARBA00023002"/>
    </source>
</evidence>
<evidence type="ECO:0000256" key="11">
    <source>
        <dbReference type="ARBA" id="ARBA00023128"/>
    </source>
</evidence>
<keyword evidence="10" id="KW-0406">Ion transport</keyword>
<dbReference type="Gene3D" id="3.30.920.10">
    <property type="entry name" value="Frataxin/CyaY"/>
    <property type="match status" value="1"/>
</dbReference>
<dbReference type="NCBIfam" id="TIGR03421">
    <property type="entry name" value="FeS_CyaY"/>
    <property type="match status" value="1"/>
</dbReference>
<evidence type="ECO:0000313" key="13">
    <source>
        <dbReference type="EMBL" id="KAL0075527.1"/>
    </source>
</evidence>
<dbReference type="PRINTS" id="PR00904">
    <property type="entry name" value="FRATAXIN"/>
</dbReference>
<evidence type="ECO:0000256" key="10">
    <source>
        <dbReference type="ARBA" id="ARBA00023065"/>
    </source>
</evidence>
<keyword evidence="5" id="KW-0813">Transport</keyword>
<dbReference type="PANTHER" id="PTHR16821">
    <property type="entry name" value="FRATAXIN"/>
    <property type="match status" value="1"/>
</dbReference>
<evidence type="ECO:0000256" key="2">
    <source>
        <dbReference type="ARBA" id="ARBA00008183"/>
    </source>
</evidence>
<evidence type="ECO:0000256" key="1">
    <source>
        <dbReference type="ARBA" id="ARBA00004173"/>
    </source>
</evidence>
<sequence length="176" mass="20106">MFTARIASRLILPVITRRSLSTVATRRIGVAAVIPTAPARLMQSFGSIQRTYSTQYHIADLSPEDYHKAADKTFDLMVERLEAIGDEIDMDAYDVEYSQGVMTLKLGEKGTYVLNKQPPNRQIWFSSPKSGPKRFDYDVESGKWFYSRDNHTLDELFNEELSDALEQKVDLFGEEQ</sequence>
<dbReference type="PANTHER" id="PTHR16821:SF2">
    <property type="entry name" value="FRATAXIN, MITOCHONDRIAL"/>
    <property type="match status" value="1"/>
</dbReference>
<dbReference type="Pfam" id="PF01491">
    <property type="entry name" value="Frataxin_Cyay"/>
    <property type="match status" value="1"/>
</dbReference>
<comment type="catalytic activity">
    <reaction evidence="12">
        <text>4 Fe(2+) + O2 + 4 H(+) = 4 Fe(3+) + 2 H2O</text>
        <dbReference type="Rhea" id="RHEA:11148"/>
        <dbReference type="ChEBI" id="CHEBI:15377"/>
        <dbReference type="ChEBI" id="CHEBI:15378"/>
        <dbReference type="ChEBI" id="CHEBI:15379"/>
        <dbReference type="ChEBI" id="CHEBI:29033"/>
        <dbReference type="ChEBI" id="CHEBI:29034"/>
        <dbReference type="EC" id="1.16.3.1"/>
    </reaction>
</comment>
<keyword evidence="4" id="KW-0409">Iron storage</keyword>
<dbReference type="EMBL" id="JBCLYO010000036">
    <property type="protein sequence ID" value="KAL0075527.1"/>
    <property type="molecule type" value="Genomic_DNA"/>
</dbReference>